<organism evidence="2 3">
    <name type="scientific">Caerostris darwini</name>
    <dbReference type="NCBI Taxonomy" id="1538125"/>
    <lineage>
        <taxon>Eukaryota</taxon>
        <taxon>Metazoa</taxon>
        <taxon>Ecdysozoa</taxon>
        <taxon>Arthropoda</taxon>
        <taxon>Chelicerata</taxon>
        <taxon>Arachnida</taxon>
        <taxon>Araneae</taxon>
        <taxon>Araneomorphae</taxon>
        <taxon>Entelegynae</taxon>
        <taxon>Araneoidea</taxon>
        <taxon>Araneidae</taxon>
        <taxon>Caerostris</taxon>
    </lineage>
</organism>
<name>A0AAV4MXR5_9ARAC</name>
<accession>A0AAV4MXR5</accession>
<reference evidence="2 3" key="1">
    <citation type="submission" date="2021-06" db="EMBL/GenBank/DDBJ databases">
        <title>Caerostris darwini draft genome.</title>
        <authorList>
            <person name="Kono N."/>
            <person name="Arakawa K."/>
        </authorList>
    </citation>
    <scope>NUCLEOTIDE SEQUENCE [LARGE SCALE GENOMIC DNA]</scope>
</reference>
<gene>
    <name evidence="2" type="ORF">CDAR_220961</name>
</gene>
<comment type="caution">
    <text evidence="2">The sequence shown here is derived from an EMBL/GenBank/DDBJ whole genome shotgun (WGS) entry which is preliminary data.</text>
</comment>
<feature type="region of interest" description="Disordered" evidence="1">
    <location>
        <begin position="1"/>
        <end position="22"/>
    </location>
</feature>
<keyword evidence="3" id="KW-1185">Reference proteome</keyword>
<evidence type="ECO:0000256" key="1">
    <source>
        <dbReference type="SAM" id="MobiDB-lite"/>
    </source>
</evidence>
<feature type="compositionally biased region" description="Pro residues" evidence="1">
    <location>
        <begin position="1"/>
        <end position="11"/>
    </location>
</feature>
<dbReference type="EMBL" id="BPLQ01000856">
    <property type="protein sequence ID" value="GIX75779.1"/>
    <property type="molecule type" value="Genomic_DNA"/>
</dbReference>
<feature type="compositionally biased region" description="Basic and acidic residues" evidence="1">
    <location>
        <begin position="248"/>
        <end position="271"/>
    </location>
</feature>
<evidence type="ECO:0000313" key="2">
    <source>
        <dbReference type="EMBL" id="GIX75779.1"/>
    </source>
</evidence>
<sequence>MSEDNVPPPKQHGPSSPVKKKPKYHEVIESLYQSFHSLVRSSIDEISYKSLFRIELLKCFQDNILKQHFRQKKEVFREEIVVLARTGFGVNYKRRNLDLDTIRDIPSAAALASTTNRDISGGRNFICLFCDKKHPSQDCFMARKLTVDEKKNSLDKISSSGIPASVTEVLSSKTRLKSKEHISVTKKGLRLHMLIFHKKDHLFDRFDSWRTDAAHQEICNKETQYLLNEQLETSVILSVDSLESKLQIDESSSHREGYDGKLDVPRKKSSEYDNEVISSHHVKRSSASRYNETDHFSFENKCPVYKERLKEVKENETSVEEINKEKQQHKQIAPIQDDPQQVCEIITSNLKDHIQNIINVNETTKVETMYDRLCDNLSNNLKIHGEKLLREQLTIQIVDNSESATPTPSESNLLQTPEITTPQQKSWSTTIKKKQH</sequence>
<feature type="region of interest" description="Disordered" evidence="1">
    <location>
        <begin position="248"/>
        <end position="274"/>
    </location>
</feature>
<feature type="region of interest" description="Disordered" evidence="1">
    <location>
        <begin position="400"/>
        <end position="436"/>
    </location>
</feature>
<feature type="compositionally biased region" description="Polar residues" evidence="1">
    <location>
        <begin position="400"/>
        <end position="430"/>
    </location>
</feature>
<proteinExistence type="predicted"/>
<protein>
    <submittedName>
        <fullName evidence="2">Uncharacterized protein</fullName>
    </submittedName>
</protein>
<dbReference type="AlphaFoldDB" id="A0AAV4MXR5"/>
<evidence type="ECO:0000313" key="3">
    <source>
        <dbReference type="Proteomes" id="UP001054837"/>
    </source>
</evidence>
<dbReference type="Proteomes" id="UP001054837">
    <property type="component" value="Unassembled WGS sequence"/>
</dbReference>